<dbReference type="Proteomes" id="UP000051373">
    <property type="component" value="Unassembled WGS sequence"/>
</dbReference>
<dbReference type="STRING" id="1703779.AMJ83_11530"/>
<dbReference type="SUPFAM" id="SSF56925">
    <property type="entry name" value="OMPA-like"/>
    <property type="match status" value="1"/>
</dbReference>
<evidence type="ECO:0000313" key="2">
    <source>
        <dbReference type="Proteomes" id="UP000051373"/>
    </source>
</evidence>
<proteinExistence type="predicted"/>
<evidence type="ECO:0008006" key="3">
    <source>
        <dbReference type="Google" id="ProtNLM"/>
    </source>
</evidence>
<sequence length="166" mass="18364">MRKPIIFILLFLLMGLSQAQVRRGRRPLIELGPKVSLYLGHNTRFSLGAEVIVNPLRNLGLRIDLTELSFGEGDTDFFLNLRDISIDGILYIPAQGIKPYVFVGFGVAADGRTDVAFRGGVGLNYSITRGSDLFVEPGAVILYNSLSDETRVWFRLSLGGRFGLTQ</sequence>
<accession>A0A0S8FN46</accession>
<dbReference type="Gene3D" id="2.40.160.20">
    <property type="match status" value="1"/>
</dbReference>
<organism evidence="1 2">
    <name type="scientific">candidate division WOR_3 bacterium SM23_42</name>
    <dbReference type="NCBI Taxonomy" id="1703779"/>
    <lineage>
        <taxon>Bacteria</taxon>
        <taxon>Bacteria division WOR-3</taxon>
    </lineage>
</organism>
<dbReference type="InterPro" id="IPR011250">
    <property type="entry name" value="OMP/PagP_B-barrel"/>
</dbReference>
<reference evidence="1 2" key="1">
    <citation type="journal article" date="2015" name="Microbiome">
        <title>Genomic resolution of linkages in carbon, nitrogen, and sulfur cycling among widespread estuary sediment bacteria.</title>
        <authorList>
            <person name="Baker B.J."/>
            <person name="Lazar C.S."/>
            <person name="Teske A.P."/>
            <person name="Dick G.J."/>
        </authorList>
    </citation>
    <scope>NUCLEOTIDE SEQUENCE [LARGE SCALE GENOMIC DNA]</scope>
    <source>
        <strain evidence="1">SM23_42</strain>
    </source>
</reference>
<evidence type="ECO:0000313" key="1">
    <source>
        <dbReference type="EMBL" id="KPK62150.1"/>
    </source>
</evidence>
<name>A0A0S8FN46_UNCW3</name>
<dbReference type="AlphaFoldDB" id="A0A0S8FN46"/>
<protein>
    <recommendedName>
        <fullName evidence="3">Outer membrane protein beta-barrel domain-containing protein</fullName>
    </recommendedName>
</protein>
<comment type="caution">
    <text evidence="1">The sequence shown here is derived from an EMBL/GenBank/DDBJ whole genome shotgun (WGS) entry which is preliminary data.</text>
</comment>
<dbReference type="EMBL" id="LJUJ01000051">
    <property type="protein sequence ID" value="KPK62150.1"/>
    <property type="molecule type" value="Genomic_DNA"/>
</dbReference>
<gene>
    <name evidence="1" type="ORF">AMJ83_11530</name>
</gene>